<dbReference type="PANTHER" id="PTHR24127:SF1">
    <property type="entry name" value="ANKYRIN REPEAT AND EF-HAND DOMAIN-CONTAINING PROTEIN 1"/>
    <property type="match status" value="1"/>
</dbReference>
<dbReference type="PANTHER" id="PTHR24127">
    <property type="entry name" value="ANKYRIN REPEAT AND EF-HAND DOMAIN-CONTAINING PROTEIN 1"/>
    <property type="match status" value="1"/>
</dbReference>
<dbReference type="InterPro" id="IPR002110">
    <property type="entry name" value="Ankyrin_rpt"/>
</dbReference>
<dbReference type="Gene3D" id="1.25.40.20">
    <property type="entry name" value="Ankyrin repeat-containing domain"/>
    <property type="match status" value="1"/>
</dbReference>
<organism evidence="1">
    <name type="scientific">Catovirus CTV1</name>
    <dbReference type="NCBI Taxonomy" id="1977631"/>
    <lineage>
        <taxon>Viruses</taxon>
        <taxon>Varidnaviria</taxon>
        <taxon>Bamfordvirae</taxon>
        <taxon>Nucleocytoviricota</taxon>
        <taxon>Megaviricetes</taxon>
        <taxon>Imitervirales</taxon>
        <taxon>Mimiviridae</taxon>
        <taxon>Klosneuvirinae</taxon>
        <taxon>Catovirus</taxon>
    </lineage>
</organism>
<reference evidence="1" key="1">
    <citation type="journal article" date="2017" name="Science">
        <title>Giant viruses with an expanded complement of translation system components.</title>
        <authorList>
            <person name="Schulz F."/>
            <person name="Yutin N."/>
            <person name="Ivanova N.N."/>
            <person name="Ortega D.R."/>
            <person name="Lee T.K."/>
            <person name="Vierheilig J."/>
            <person name="Daims H."/>
            <person name="Horn M."/>
            <person name="Wagner M."/>
            <person name="Jensen G.J."/>
            <person name="Kyrpides N.C."/>
            <person name="Koonin E.V."/>
            <person name="Woyke T."/>
        </authorList>
    </citation>
    <scope>NUCLEOTIDE SEQUENCE</scope>
    <source>
        <strain evidence="1">CTV1</strain>
    </source>
</reference>
<name>A0A1V0S8K9_9VIRU</name>
<dbReference type="PROSITE" id="PS50297">
    <property type="entry name" value="ANK_REP_REGION"/>
    <property type="match status" value="1"/>
</dbReference>
<dbReference type="EMBL" id="KY684083">
    <property type="protein sequence ID" value="ARF08039.1"/>
    <property type="molecule type" value="Genomic_DNA"/>
</dbReference>
<proteinExistence type="predicted"/>
<dbReference type="SUPFAM" id="SSF48403">
    <property type="entry name" value="Ankyrin repeat"/>
    <property type="match status" value="1"/>
</dbReference>
<dbReference type="InterPro" id="IPR036770">
    <property type="entry name" value="Ankyrin_rpt-contain_sf"/>
</dbReference>
<dbReference type="InterPro" id="IPR052801">
    <property type="entry name" value="Ankyrin-EF-hand"/>
</dbReference>
<evidence type="ECO:0000313" key="1">
    <source>
        <dbReference type="EMBL" id="ARF08039.1"/>
    </source>
</evidence>
<sequence>MLFVILKLILNNMVLDELSVIEDSNPKELVKKVHNCDIDSLHALLNSDYDINLPEDKLLITAIKNGHTDIVKLLVERGAPFISDDHNPLFVAIENNHLNIVEYLIEKGAPITSDYPNPLFVAIKNNRLNIVKFLVEKGAPIVPANFYCDPSRVAIRNNNFDMVKFLLDNGASLNPTNEYCNPFIDAIRSNSLDMMKFMVEKGAHKHINYEDLIQVANSDIFKFLFETLFERVGWCYLEMLIEINYKRWQCNIKHYPHRTSQYTNIINYILEFWIKDRKYDLVIKHNEYMGFDNHLTRLFYKMIEGNKPFFNKRKMFSYDCFINVL</sequence>
<dbReference type="Pfam" id="PF12796">
    <property type="entry name" value="Ank_2"/>
    <property type="match status" value="2"/>
</dbReference>
<gene>
    <name evidence="1" type="ORF">Catovirus_1_89</name>
</gene>
<protein>
    <submittedName>
        <fullName evidence="1">Ankyrin repeat protein</fullName>
    </submittedName>
</protein>
<accession>A0A1V0S8K9</accession>
<dbReference type="SMART" id="SM00248">
    <property type="entry name" value="ANK"/>
    <property type="match status" value="5"/>
</dbReference>
<dbReference type="PROSITE" id="PS50088">
    <property type="entry name" value="ANK_REPEAT"/>
    <property type="match status" value="2"/>
</dbReference>